<organism evidence="1 2">
    <name type="scientific">Macrosiphum euphorbiae</name>
    <name type="common">potato aphid</name>
    <dbReference type="NCBI Taxonomy" id="13131"/>
    <lineage>
        <taxon>Eukaryota</taxon>
        <taxon>Metazoa</taxon>
        <taxon>Ecdysozoa</taxon>
        <taxon>Arthropoda</taxon>
        <taxon>Hexapoda</taxon>
        <taxon>Insecta</taxon>
        <taxon>Pterygota</taxon>
        <taxon>Neoptera</taxon>
        <taxon>Paraneoptera</taxon>
        <taxon>Hemiptera</taxon>
        <taxon>Sternorrhyncha</taxon>
        <taxon>Aphidomorpha</taxon>
        <taxon>Aphidoidea</taxon>
        <taxon>Aphididae</taxon>
        <taxon>Macrosiphini</taxon>
        <taxon>Macrosiphum</taxon>
    </lineage>
</organism>
<evidence type="ECO:0000313" key="1">
    <source>
        <dbReference type="EMBL" id="CAI6364665.1"/>
    </source>
</evidence>
<accession>A0AAV0X8L3</accession>
<dbReference type="AlphaFoldDB" id="A0AAV0X8L3"/>
<comment type="caution">
    <text evidence="1">The sequence shown here is derived from an EMBL/GenBank/DDBJ whole genome shotgun (WGS) entry which is preliminary data.</text>
</comment>
<reference evidence="1 2" key="1">
    <citation type="submission" date="2023-01" db="EMBL/GenBank/DDBJ databases">
        <authorList>
            <person name="Whitehead M."/>
        </authorList>
    </citation>
    <scope>NUCLEOTIDE SEQUENCE [LARGE SCALE GENOMIC DNA]</scope>
</reference>
<protein>
    <submittedName>
        <fullName evidence="1">Uncharacterized protein</fullName>
    </submittedName>
</protein>
<sequence>MANWRTLNRMRTGVGLTKDNKKKWGLLEGTSTTCECGMEQSMKHILQCPICPYSCTQDDVMNANDNAIDVVWLKPYEPEYDNLLPFM</sequence>
<dbReference type="Proteomes" id="UP001160148">
    <property type="component" value="Unassembled WGS sequence"/>
</dbReference>
<dbReference type="EMBL" id="CARXXK010000004">
    <property type="protein sequence ID" value="CAI6364665.1"/>
    <property type="molecule type" value="Genomic_DNA"/>
</dbReference>
<proteinExistence type="predicted"/>
<gene>
    <name evidence="1" type="ORF">MEUPH1_LOCUS19464</name>
</gene>
<name>A0AAV0X8L3_9HEMI</name>
<keyword evidence="2" id="KW-1185">Reference proteome</keyword>
<evidence type="ECO:0000313" key="2">
    <source>
        <dbReference type="Proteomes" id="UP001160148"/>
    </source>
</evidence>